<evidence type="ECO:0000313" key="1">
    <source>
        <dbReference type="Proteomes" id="UP000887579"/>
    </source>
</evidence>
<evidence type="ECO:0000313" key="2">
    <source>
        <dbReference type="WBParaSite" id="ES5_v2.g24748.t1"/>
    </source>
</evidence>
<organism evidence="1 2">
    <name type="scientific">Panagrolaimus sp. ES5</name>
    <dbReference type="NCBI Taxonomy" id="591445"/>
    <lineage>
        <taxon>Eukaryota</taxon>
        <taxon>Metazoa</taxon>
        <taxon>Ecdysozoa</taxon>
        <taxon>Nematoda</taxon>
        <taxon>Chromadorea</taxon>
        <taxon>Rhabditida</taxon>
        <taxon>Tylenchina</taxon>
        <taxon>Panagrolaimomorpha</taxon>
        <taxon>Panagrolaimoidea</taxon>
        <taxon>Panagrolaimidae</taxon>
        <taxon>Panagrolaimus</taxon>
    </lineage>
</organism>
<dbReference type="Proteomes" id="UP000887579">
    <property type="component" value="Unplaced"/>
</dbReference>
<reference evidence="2" key="1">
    <citation type="submission" date="2022-11" db="UniProtKB">
        <authorList>
            <consortium name="WormBaseParasite"/>
        </authorList>
    </citation>
    <scope>IDENTIFICATION</scope>
</reference>
<sequence>PEIMQFKASQRLINPNVSVPASLDASRRRFMKRRLGKDGANIHHKNDTSDDEIGQKIDDTPNKIIKFTDENQDSAVVKQDKKLFTSSDFSVNDYKHEQALVNYRAQLSECPENVYMDCLNGAARRRILEQILALSMYTDGLKLASSSSNEIWILGFTLSDLPLKIRFARQNFVYGAAWIGSSKPPWQLFSKDICNQLNDGIIIQNKFNVFKILQINADIPARATLINCKQGGYCPCVRCHIVGVKNGSYIQFDNRNFQTVTPPIYRKMLQHFIDGNCNKNSCIKGKSAFSEILRIPECVTGDIMHTGYYGPLRDNLTGVLKNKTIAKKFDDTINKLNLPIELSNRKLRDTSEANLYKASEWKAVLFYLSVIVLPDFIVENNMTGKNREEKFNIQKKKIVNILQGIAALECLMQDIVTETMIQHSEILLTHWFDGRKNLFGDNEYTQKAHEMMHFPNQVRIHGPLQGSSCFGGENVLQSIKNMVTCLTPQVILKQISERISQTNEISKWKNENSSSEMGSLIHSITKSKTGNSNKVVIPPEILSDIYGDGNIMETSGPHSLEISGFTYFAIGESTSRYTNSLCYFKDLGITN</sequence>
<dbReference type="WBParaSite" id="ES5_v2.g24748.t1">
    <property type="protein sequence ID" value="ES5_v2.g24748.t1"/>
    <property type="gene ID" value="ES5_v2.g24748"/>
</dbReference>
<protein>
    <submittedName>
        <fullName evidence="2">Uncharacterized protein</fullName>
    </submittedName>
</protein>
<accession>A0AC34G5C7</accession>
<proteinExistence type="predicted"/>
<name>A0AC34G5C7_9BILA</name>